<dbReference type="STRING" id="763407.A0A162UQY8"/>
<dbReference type="SUPFAM" id="SSF54791">
    <property type="entry name" value="Eukaryotic type KH-domain (KH-domain type I)"/>
    <property type="match status" value="1"/>
</dbReference>
<dbReference type="InterPro" id="IPR036612">
    <property type="entry name" value="KH_dom_type_1_sf"/>
</dbReference>
<evidence type="ECO:0000313" key="4">
    <source>
        <dbReference type="EMBL" id="OAD77213.1"/>
    </source>
</evidence>
<gene>
    <name evidence="4" type="ORF">PHYBLDRAFT_165701</name>
</gene>
<dbReference type="SMART" id="SM00322">
    <property type="entry name" value="KH"/>
    <property type="match status" value="1"/>
</dbReference>
<dbReference type="GO" id="GO:0003723">
    <property type="term" value="F:RNA binding"/>
    <property type="evidence" value="ECO:0007669"/>
    <property type="project" value="UniProtKB-UniRule"/>
</dbReference>
<feature type="compositionally biased region" description="Low complexity" evidence="2">
    <location>
        <begin position="42"/>
        <end position="57"/>
    </location>
</feature>
<dbReference type="GeneID" id="28996189"/>
<evidence type="ECO:0000259" key="3">
    <source>
        <dbReference type="SMART" id="SM00322"/>
    </source>
</evidence>
<proteinExistence type="predicted"/>
<dbReference type="Proteomes" id="UP000077315">
    <property type="component" value="Unassembled WGS sequence"/>
</dbReference>
<dbReference type="VEuPathDB" id="FungiDB:PHYBLDRAFT_165701"/>
<sequence length="736" mass="83108">MFLTLRRLSSAQTLVRRPVFTRNAPLLTRLMPFHSTMACTNEPSSEPASESASESAATGPNTTTKLAKSKANKKAVPEMLSPERLQAIMQRLVESPPSQSLEAERSDLIMEIDSHRINSNPRGISAERYNKLIELLNRCYNVAQLREYIKAKGIAPKKLKRAVLRQIANECWGVLSEEQVHKELKSLKARQVRQQVSASKEELFFVIGNNGATLRNIENMSKATITIDVSKSQYVLEGLPEEVEIARQEIKSCLPIVKKEYDIPQLKDDMAKTDFAVQSKNLLSDISKISNTYISINDGKFHIAALSQKSLDSSKRQLELVLTEMGYTDKKPLSVSDHTLIAISKDLTNLSVKPKDFYSLTPIHDASAMPLSARNVGWSRVVHDTNHDQYRPFGSQHQESLLRMVSNKSESEQSTIEFSKIADLLRDTLKVSDETKENISVEAFFGHLLLKNPVTNQAQMNLLTPGLEGSFGFEQFQNIMNERYYERRIFFPTTPPANFVTPLIPIEVDGSLHKRIIQAHYVNTSFLTSLDPRSKDNGLERLTVEFSEQNDGSIKLDRVLGEHGRAAVDAICVSGRIDMRILAKRYSLYTNEQLATPEGYVNLPLPSSVEELIKKCSLIGNNQSQDKTRQDVAHTYYFRYNELSCPNFWSQDNVAGSNMALVDVSFKNERQHLIDDCLVTLSHTQKQEGHTGFNELKVTHVTEDAAKNNYLPVKNGLASWKNMASTLEHLARRWEY</sequence>
<dbReference type="InterPro" id="IPR048400">
    <property type="entry name" value="SLS1_N"/>
</dbReference>
<keyword evidence="5" id="KW-1185">Reference proteome</keyword>
<reference evidence="5" key="1">
    <citation type="submission" date="2015-06" db="EMBL/GenBank/DDBJ databases">
        <title>Expansion of signal transduction pathways in fungi by whole-genome duplication.</title>
        <authorList>
            <consortium name="DOE Joint Genome Institute"/>
            <person name="Corrochano L.M."/>
            <person name="Kuo A."/>
            <person name="Marcet-Houben M."/>
            <person name="Polaino S."/>
            <person name="Salamov A."/>
            <person name="Villalobos J.M."/>
            <person name="Alvarez M.I."/>
            <person name="Avalos J."/>
            <person name="Benito E.P."/>
            <person name="Benoit I."/>
            <person name="Burger G."/>
            <person name="Camino L.P."/>
            <person name="Canovas D."/>
            <person name="Cerda-Olmedo E."/>
            <person name="Cheng J.-F."/>
            <person name="Dominguez A."/>
            <person name="Elias M."/>
            <person name="Eslava A.P."/>
            <person name="Glaser F."/>
            <person name="Grimwood J."/>
            <person name="Gutierrez G."/>
            <person name="Heitman J."/>
            <person name="Henrissat B."/>
            <person name="Iturriaga E.A."/>
            <person name="Lang B.F."/>
            <person name="Lavin J.L."/>
            <person name="Lee S."/>
            <person name="Li W."/>
            <person name="Lindquist E."/>
            <person name="Lopez-Garcia S."/>
            <person name="Luque E.M."/>
            <person name="Marcos A.T."/>
            <person name="Martin J."/>
            <person name="McCluskey K."/>
            <person name="Medina H.R."/>
            <person name="Miralles-Duran A."/>
            <person name="Miyazaki A."/>
            <person name="Munoz-Torres E."/>
            <person name="Oguiza J.A."/>
            <person name="Ohm R."/>
            <person name="Olmedo M."/>
            <person name="Orejas M."/>
            <person name="Ortiz-Castellanos L."/>
            <person name="Pisabarro A.G."/>
            <person name="Rodriguez-Romero J."/>
            <person name="Ruiz-Herrera J."/>
            <person name="Ruiz-Vazquez R."/>
            <person name="Sanz C."/>
            <person name="Schackwitz W."/>
            <person name="Schmutz J."/>
            <person name="Shahriari M."/>
            <person name="Shelest E."/>
            <person name="Silva-Franco F."/>
            <person name="Soanes D."/>
            <person name="Syed K."/>
            <person name="Tagua V.G."/>
            <person name="Talbot N.J."/>
            <person name="Thon M."/>
            <person name="De vries R.P."/>
            <person name="Wiebenga A."/>
            <person name="Yadav J.S."/>
            <person name="Braun E.L."/>
            <person name="Baker S."/>
            <person name="Garre V."/>
            <person name="Horwitz B."/>
            <person name="Torres-Martinez S."/>
            <person name="Idnurm A."/>
            <person name="Herrera-Estrella A."/>
            <person name="Gabaldon T."/>
            <person name="Grigoriev I.V."/>
        </authorList>
    </citation>
    <scope>NUCLEOTIDE SEQUENCE [LARGE SCALE GENOMIC DNA]</scope>
    <source>
        <strain evidence="5">NRRL 1555(-)</strain>
    </source>
</reference>
<evidence type="ECO:0000256" key="1">
    <source>
        <dbReference type="PROSITE-ProRule" id="PRU00117"/>
    </source>
</evidence>
<name>A0A162UQY8_PHYB8</name>
<dbReference type="Pfam" id="PF20776">
    <property type="entry name" value="SLS1_N"/>
    <property type="match status" value="1"/>
</dbReference>
<dbReference type="InterPro" id="IPR004088">
    <property type="entry name" value="KH_dom_type_1"/>
</dbReference>
<keyword evidence="1" id="KW-0694">RNA-binding</keyword>
<feature type="region of interest" description="Disordered" evidence="2">
    <location>
        <begin position="37"/>
        <end position="76"/>
    </location>
</feature>
<accession>A0A162UQY8</accession>
<feature type="domain" description="K Homology" evidence="3">
    <location>
        <begin position="190"/>
        <end position="255"/>
    </location>
</feature>
<dbReference type="InterPro" id="IPR004087">
    <property type="entry name" value="KH_dom"/>
</dbReference>
<dbReference type="OrthoDB" id="5392646at2759"/>
<dbReference type="Pfam" id="PF00013">
    <property type="entry name" value="KH_1"/>
    <property type="match status" value="1"/>
</dbReference>
<organism evidence="4 5">
    <name type="scientific">Phycomyces blakesleeanus (strain ATCC 8743b / DSM 1359 / FGSC 10004 / NBRC 33097 / NRRL 1555)</name>
    <dbReference type="NCBI Taxonomy" id="763407"/>
    <lineage>
        <taxon>Eukaryota</taxon>
        <taxon>Fungi</taxon>
        <taxon>Fungi incertae sedis</taxon>
        <taxon>Mucoromycota</taxon>
        <taxon>Mucoromycotina</taxon>
        <taxon>Mucoromycetes</taxon>
        <taxon>Mucorales</taxon>
        <taxon>Phycomycetaceae</taxon>
        <taxon>Phycomyces</taxon>
    </lineage>
</organism>
<evidence type="ECO:0000313" key="5">
    <source>
        <dbReference type="Proteomes" id="UP000077315"/>
    </source>
</evidence>
<dbReference type="RefSeq" id="XP_018295253.1">
    <property type="nucleotide sequence ID" value="XM_018435283.1"/>
</dbReference>
<dbReference type="PROSITE" id="PS50084">
    <property type="entry name" value="KH_TYPE_1"/>
    <property type="match status" value="1"/>
</dbReference>
<dbReference type="Gene3D" id="3.30.1370.10">
    <property type="entry name" value="K Homology domain, type 1"/>
    <property type="match status" value="1"/>
</dbReference>
<protein>
    <recommendedName>
        <fullName evidence="3">K Homology domain-containing protein</fullName>
    </recommendedName>
</protein>
<evidence type="ECO:0000256" key="2">
    <source>
        <dbReference type="SAM" id="MobiDB-lite"/>
    </source>
</evidence>
<dbReference type="AlphaFoldDB" id="A0A162UQY8"/>
<dbReference type="EMBL" id="KV440975">
    <property type="protein sequence ID" value="OAD77213.1"/>
    <property type="molecule type" value="Genomic_DNA"/>
</dbReference>
<dbReference type="InParanoid" id="A0A162UQY8"/>